<feature type="domain" description="C2H2-type" evidence="8">
    <location>
        <begin position="889"/>
        <end position="916"/>
    </location>
</feature>
<dbReference type="FunFam" id="3.30.160.60:FF:000446">
    <property type="entry name" value="Zinc finger protein"/>
    <property type="match status" value="1"/>
</dbReference>
<evidence type="ECO:0000313" key="10">
    <source>
        <dbReference type="Proteomes" id="UP000218231"/>
    </source>
</evidence>
<feature type="domain" description="C2H2-type" evidence="8">
    <location>
        <begin position="432"/>
        <end position="454"/>
    </location>
</feature>
<dbReference type="InterPro" id="IPR013087">
    <property type="entry name" value="Znf_C2H2_type"/>
</dbReference>
<dbReference type="FunFam" id="3.30.160.60:FF:000624">
    <property type="entry name" value="zinc finger protein 697"/>
    <property type="match status" value="1"/>
</dbReference>
<keyword evidence="6" id="KW-0539">Nucleus</keyword>
<feature type="domain" description="C2H2-type" evidence="8">
    <location>
        <begin position="398"/>
        <end position="421"/>
    </location>
</feature>
<dbReference type="EMBL" id="LIAE01009124">
    <property type="protein sequence ID" value="PAV71174.1"/>
    <property type="molecule type" value="Genomic_DNA"/>
</dbReference>
<protein>
    <recommendedName>
        <fullName evidence="8">C2H2-type domain-containing protein</fullName>
    </recommendedName>
</protein>
<feature type="domain" description="C2H2-type" evidence="8">
    <location>
        <begin position="311"/>
        <end position="338"/>
    </location>
</feature>
<dbReference type="PANTHER" id="PTHR24376">
    <property type="entry name" value="ZINC FINGER PROTEIN"/>
    <property type="match status" value="1"/>
</dbReference>
<dbReference type="Proteomes" id="UP000218231">
    <property type="component" value="Unassembled WGS sequence"/>
</dbReference>
<keyword evidence="5" id="KW-0862">Zinc</keyword>
<evidence type="ECO:0000256" key="1">
    <source>
        <dbReference type="ARBA" id="ARBA00004123"/>
    </source>
</evidence>
<feature type="domain" description="C2H2-type" evidence="8">
    <location>
        <begin position="338"/>
        <end position="366"/>
    </location>
</feature>
<dbReference type="InterPro" id="IPR036236">
    <property type="entry name" value="Znf_C2H2_sf"/>
</dbReference>
<name>A0A2A2KB15_9BILA</name>
<evidence type="ECO:0000256" key="6">
    <source>
        <dbReference type="ARBA" id="ARBA00023242"/>
    </source>
</evidence>
<dbReference type="PROSITE" id="PS50157">
    <property type="entry name" value="ZINC_FINGER_C2H2_2"/>
    <property type="match status" value="15"/>
</dbReference>
<gene>
    <name evidence="9" type="ORF">WR25_07363</name>
</gene>
<evidence type="ECO:0000256" key="4">
    <source>
        <dbReference type="ARBA" id="ARBA00022771"/>
    </source>
</evidence>
<keyword evidence="10" id="KW-1185">Reference proteome</keyword>
<proteinExistence type="predicted"/>
<comment type="subcellular location">
    <subcellularLocation>
        <location evidence="1">Nucleus</location>
    </subcellularLocation>
</comment>
<evidence type="ECO:0000259" key="8">
    <source>
        <dbReference type="PROSITE" id="PS50157"/>
    </source>
</evidence>
<sequence>MEHFPEIDVSDENFILFQSEIGGLNAFDDVESSWNLPVYSEANTATYTASQPVYESVYAYDLMNHTSQHPSYAIAEEVIDSSGNVTTEDVTSKSHVNAPSTSSVEISMAHCMVCDELVNLLIESPHPRCQLKKPFKCEDCSEEFNVESNRLIHTLTTHTAENEMAPNFVCPICPNSKKKNYARFCGLKAHIKSHTKLDSFICKICQEEFQFQNLFNRHKRIFHANDGNLNSEDPQVAAEMAYCAACHCLIPIEEAKQHLKLHTVHRKIHRNEERKKTREMMKNKPPAVAHSTVILANDPIVPNVVVEKNKYACMQCTKSFKRPAELKRHMNTHSGEKYQCKKCGKRYISESNLLRHVKSTHSSKKKTECSICGMHFTRESNLVRHVKKIHALNKDSKHVCKDCPSAFDSYFALRKHIKSVHFESFTNNVILYECDLCLRAFKFKSALLRHRQLHDIHVYTSKPYSCNRCDKRFTLRSSLKLHLDIHQRKEIDDPVLTHPRCPICMKHLSSENALRKHKKIHENKFECPQCFLKFPTIHKLDKHRCVPIANNDDQQIGGRMVELTGTSSQNRPNLENAQSDAISQLHQPLQKHFTCRICSMSFYSFRAYKEHNYQHQGLKPHLCWTCHKSFRTAELLSLHKEIHNREPIYCEYCPVVLHGRVEYLHHMRVAHQQYQSNTSNVQYVGQPMNEDRNLGSAQSFAEFTGRELTENSYNRLEERAHSAGGANDDNQHYFPAYDTSNLSISHRCSVCLHLYDSASSLIEHWSEPVLDHSHSFTIVTCPLCPSSLRGVTEAVAHVHAAHAYFNSEASSNRMIRTSRPVKEKKRPFRCEMCRYSFGKRSDLKRHYLIHTGERPHKCHICGKAFRVKSALKDHLRIHENERDNNAGQPACSVCNKPFYSRSALILHMRQHSGDQPLECRFCPTSFRTSNLRQVHEEKVHNASKCHENDVAMSEASTSREDRIQNTVNAVSSNAVLPQRKTILQGRLAAAKAQQMNSSQKQLFPVKMITQYSGHPIYILAKKISMNEYNVIVSQNPISPEAIRDGIDTLTCIDEQSLRTYSMEKYCIRLPLHDSQMLNIDAQQLSNALQLKNSVQVSFRALPFNPAFPTIASLLPPPHTEFVKRCEICDIEFSSREASEAHYASEDHETAQLMHPLTSNVEPIDSMSQFVTAASVPTRTDELSNFTCKLCGRKFLDMEPLVSHIRRDHERDNKFAPRPAARTAPIH</sequence>
<dbReference type="PROSITE" id="PS00028">
    <property type="entry name" value="ZINC_FINGER_C2H2_1"/>
    <property type="match status" value="16"/>
</dbReference>
<feature type="domain" description="C2H2-type" evidence="8">
    <location>
        <begin position="621"/>
        <end position="648"/>
    </location>
</feature>
<dbReference type="FunFam" id="3.30.160.60:FF:000100">
    <property type="entry name" value="Zinc finger 45-like"/>
    <property type="match status" value="1"/>
</dbReference>
<feature type="domain" description="C2H2-type" evidence="8">
    <location>
        <begin position="593"/>
        <end position="620"/>
    </location>
</feature>
<dbReference type="OrthoDB" id="6077919at2759"/>
<feature type="domain" description="C2H2-type" evidence="8">
    <location>
        <begin position="200"/>
        <end position="228"/>
    </location>
</feature>
<dbReference type="Pfam" id="PF00096">
    <property type="entry name" value="zf-C2H2"/>
    <property type="match status" value="8"/>
</dbReference>
<reference evidence="9 10" key="1">
    <citation type="journal article" date="2017" name="Curr. Biol.">
        <title>Genome architecture and evolution of a unichromosomal asexual nematode.</title>
        <authorList>
            <person name="Fradin H."/>
            <person name="Zegar C."/>
            <person name="Gutwein M."/>
            <person name="Lucas J."/>
            <person name="Kovtun M."/>
            <person name="Corcoran D."/>
            <person name="Baugh L.R."/>
            <person name="Kiontke K."/>
            <person name="Gunsalus K."/>
            <person name="Fitch D.H."/>
            <person name="Piano F."/>
        </authorList>
    </citation>
    <scope>NUCLEOTIDE SEQUENCE [LARGE SCALE GENOMIC DNA]</scope>
    <source>
        <strain evidence="9">PF1309</strain>
    </source>
</reference>
<feature type="domain" description="C2H2-type" evidence="8">
    <location>
        <begin position="499"/>
        <end position="526"/>
    </location>
</feature>
<feature type="domain" description="C2H2-type" evidence="8">
    <location>
        <begin position="135"/>
        <end position="163"/>
    </location>
</feature>
<dbReference type="FunFam" id="3.30.160.60:FF:000065">
    <property type="entry name" value="B-cell CLL/lymphoma 6, member B"/>
    <property type="match status" value="1"/>
</dbReference>
<evidence type="ECO:0000256" key="5">
    <source>
        <dbReference type="ARBA" id="ARBA00022833"/>
    </source>
</evidence>
<keyword evidence="4 7" id="KW-0863">Zinc-finger</keyword>
<keyword evidence="3" id="KW-0677">Repeat</keyword>
<feature type="domain" description="C2H2-type" evidence="8">
    <location>
        <begin position="856"/>
        <end position="883"/>
    </location>
</feature>
<feature type="domain" description="C2H2-type" evidence="8">
    <location>
        <begin position="1185"/>
        <end position="1213"/>
    </location>
</feature>
<accession>A0A2A2KB15</accession>
<dbReference type="GO" id="GO:0001228">
    <property type="term" value="F:DNA-binding transcription activator activity, RNA polymerase II-specific"/>
    <property type="evidence" value="ECO:0007669"/>
    <property type="project" value="TreeGrafter"/>
</dbReference>
<dbReference type="STRING" id="2018661.A0A2A2KB15"/>
<evidence type="ECO:0000256" key="3">
    <source>
        <dbReference type="ARBA" id="ARBA00022737"/>
    </source>
</evidence>
<dbReference type="GO" id="GO:0008270">
    <property type="term" value="F:zinc ion binding"/>
    <property type="evidence" value="ECO:0007669"/>
    <property type="project" value="UniProtKB-KW"/>
</dbReference>
<dbReference type="Gene3D" id="3.30.160.60">
    <property type="entry name" value="Classic Zinc Finger"/>
    <property type="match status" value="12"/>
</dbReference>
<dbReference type="AlphaFoldDB" id="A0A2A2KB15"/>
<dbReference type="SMART" id="SM00355">
    <property type="entry name" value="ZnF_C2H2"/>
    <property type="match status" value="22"/>
</dbReference>
<dbReference type="GO" id="GO:0000122">
    <property type="term" value="P:negative regulation of transcription by RNA polymerase II"/>
    <property type="evidence" value="ECO:0007669"/>
    <property type="project" value="UniProtKB-ARBA"/>
</dbReference>
<comment type="caution">
    <text evidence="9">The sequence shown here is derived from an EMBL/GenBank/DDBJ whole genome shotgun (WGS) entry which is preliminary data.</text>
</comment>
<evidence type="ECO:0000256" key="7">
    <source>
        <dbReference type="PROSITE-ProRule" id="PRU00042"/>
    </source>
</evidence>
<feature type="domain" description="C2H2-type" evidence="8">
    <location>
        <begin position="828"/>
        <end position="855"/>
    </location>
</feature>
<dbReference type="GO" id="GO:0000978">
    <property type="term" value="F:RNA polymerase II cis-regulatory region sequence-specific DNA binding"/>
    <property type="evidence" value="ECO:0007669"/>
    <property type="project" value="TreeGrafter"/>
</dbReference>
<dbReference type="PANTHER" id="PTHR24376:SF216">
    <property type="entry name" value="ZINC FINGER PROTEIN 420-LIKE"/>
    <property type="match status" value="1"/>
</dbReference>
<feature type="domain" description="C2H2-type" evidence="8">
    <location>
        <begin position="367"/>
        <end position="395"/>
    </location>
</feature>
<evidence type="ECO:0000256" key="2">
    <source>
        <dbReference type="ARBA" id="ARBA00022723"/>
    </source>
</evidence>
<feature type="domain" description="C2H2-type" evidence="8">
    <location>
        <begin position="464"/>
        <end position="491"/>
    </location>
</feature>
<evidence type="ECO:0000313" key="9">
    <source>
        <dbReference type="EMBL" id="PAV71174.1"/>
    </source>
</evidence>
<keyword evidence="2" id="KW-0479">Metal-binding</keyword>
<organism evidence="9 10">
    <name type="scientific">Diploscapter pachys</name>
    <dbReference type="NCBI Taxonomy" id="2018661"/>
    <lineage>
        <taxon>Eukaryota</taxon>
        <taxon>Metazoa</taxon>
        <taxon>Ecdysozoa</taxon>
        <taxon>Nematoda</taxon>
        <taxon>Chromadorea</taxon>
        <taxon>Rhabditida</taxon>
        <taxon>Rhabditina</taxon>
        <taxon>Rhabditomorpha</taxon>
        <taxon>Rhabditoidea</taxon>
        <taxon>Rhabditidae</taxon>
        <taxon>Diploscapter</taxon>
    </lineage>
</organism>
<dbReference type="SUPFAM" id="SSF57667">
    <property type="entry name" value="beta-beta-alpha zinc fingers"/>
    <property type="match status" value="7"/>
</dbReference>
<dbReference type="GO" id="GO:0005634">
    <property type="term" value="C:nucleus"/>
    <property type="evidence" value="ECO:0007669"/>
    <property type="project" value="UniProtKB-SubCell"/>
</dbReference>